<dbReference type="GO" id="GO:0008324">
    <property type="term" value="F:monoatomic cation transmembrane transporter activity"/>
    <property type="evidence" value="ECO:0007669"/>
    <property type="project" value="InterPro"/>
</dbReference>
<comment type="caution">
    <text evidence="2">The sequence shown here is derived from an EMBL/GenBank/DDBJ whole genome shotgun (WGS) entry which is preliminary data.</text>
</comment>
<dbReference type="GO" id="GO:0006813">
    <property type="term" value="P:potassium ion transport"/>
    <property type="evidence" value="ECO:0007669"/>
    <property type="project" value="InterPro"/>
</dbReference>
<feature type="domain" description="RCK C-terminal" evidence="1">
    <location>
        <begin position="33"/>
        <end position="114"/>
    </location>
</feature>
<dbReference type="Pfam" id="PF02080">
    <property type="entry name" value="TrkA_C"/>
    <property type="match status" value="1"/>
</dbReference>
<evidence type="ECO:0000259" key="1">
    <source>
        <dbReference type="PROSITE" id="PS51202"/>
    </source>
</evidence>
<accession>A0A645FY63</accession>
<gene>
    <name evidence="2" type="ORF">SDC9_166858</name>
</gene>
<dbReference type="AlphaFoldDB" id="A0A645FY63"/>
<dbReference type="EMBL" id="VSSQ01067048">
    <property type="protein sequence ID" value="MPN19488.1"/>
    <property type="molecule type" value="Genomic_DNA"/>
</dbReference>
<evidence type="ECO:0000313" key="2">
    <source>
        <dbReference type="EMBL" id="MPN19488.1"/>
    </source>
</evidence>
<organism evidence="2">
    <name type="scientific">bioreactor metagenome</name>
    <dbReference type="NCBI Taxonomy" id="1076179"/>
    <lineage>
        <taxon>unclassified sequences</taxon>
        <taxon>metagenomes</taxon>
        <taxon>ecological metagenomes</taxon>
    </lineage>
</organism>
<dbReference type="InterPro" id="IPR006037">
    <property type="entry name" value="RCK_C"/>
</dbReference>
<proteinExistence type="predicted"/>
<dbReference type="SUPFAM" id="SSF116726">
    <property type="entry name" value="TrkA C-terminal domain-like"/>
    <property type="match status" value="1"/>
</dbReference>
<dbReference type="PROSITE" id="PS51202">
    <property type="entry name" value="RCK_C"/>
    <property type="match status" value="1"/>
</dbReference>
<reference evidence="2" key="1">
    <citation type="submission" date="2019-08" db="EMBL/GenBank/DDBJ databases">
        <authorList>
            <person name="Kucharzyk K."/>
            <person name="Murdoch R.W."/>
            <person name="Higgins S."/>
            <person name="Loffler F."/>
        </authorList>
    </citation>
    <scope>NUCLEOTIDE SEQUENCE</scope>
</reference>
<dbReference type="InterPro" id="IPR036721">
    <property type="entry name" value="RCK_C_sf"/>
</dbReference>
<name>A0A645FY63_9ZZZZ</name>
<dbReference type="Gene3D" id="3.30.70.1450">
    <property type="entry name" value="Regulator of K+ conductance, C-terminal domain"/>
    <property type="match status" value="1"/>
</dbReference>
<protein>
    <recommendedName>
        <fullName evidence="1">RCK C-terminal domain-containing protein</fullName>
    </recommendedName>
</protein>
<sequence>MAMFKALGVDKTVCSTAVIANLIEYEFDKDNFKVIQTFERGAMILVEIKIDKGTVWNDNFIKDIELPKECVVTSILRDDKAIYPRGNTRIVENDNILMLTNNEGLLELKKQIRNGGYRNAKN</sequence>